<feature type="transmembrane region" description="Helical" evidence="1">
    <location>
        <begin position="993"/>
        <end position="1019"/>
    </location>
</feature>
<feature type="transmembrane region" description="Helical" evidence="1">
    <location>
        <begin position="327"/>
        <end position="347"/>
    </location>
</feature>
<proteinExistence type="predicted"/>
<dbReference type="Gene3D" id="1.20.1640.10">
    <property type="entry name" value="Multidrug efflux transporter AcrB transmembrane domain"/>
    <property type="match status" value="2"/>
</dbReference>
<dbReference type="Pfam" id="PF00873">
    <property type="entry name" value="ACR_tran"/>
    <property type="match status" value="1"/>
</dbReference>
<dbReference type="EMBL" id="VHSG01000002">
    <property type="protein sequence ID" value="TQV86261.1"/>
    <property type="molecule type" value="Genomic_DNA"/>
</dbReference>
<dbReference type="SUPFAM" id="SSF82693">
    <property type="entry name" value="Multidrug efflux transporter AcrB pore domain, PN1, PN2, PC1 and PC2 subdomains"/>
    <property type="match status" value="2"/>
</dbReference>
<evidence type="ECO:0000256" key="1">
    <source>
        <dbReference type="SAM" id="Phobius"/>
    </source>
</evidence>
<dbReference type="InterPro" id="IPR001036">
    <property type="entry name" value="Acrflvin-R"/>
</dbReference>
<feature type="transmembrane region" description="Helical" evidence="1">
    <location>
        <begin position="961"/>
        <end position="981"/>
    </location>
</feature>
<reference evidence="2 3" key="1">
    <citation type="submission" date="2019-06" db="EMBL/GenBank/DDBJ databases">
        <title>Whole genome sequence for Cellvibrionaceae sp. R142.</title>
        <authorList>
            <person name="Wang G."/>
        </authorList>
    </citation>
    <scope>NUCLEOTIDE SEQUENCE [LARGE SCALE GENOMIC DNA]</scope>
    <source>
        <strain evidence="2 3">R142</strain>
    </source>
</reference>
<feature type="transmembrane region" description="Helical" evidence="1">
    <location>
        <begin position="890"/>
        <end position="912"/>
    </location>
</feature>
<sequence>MIRYFALHPTAANIMMVVFLCAGIATLPSMKRETFPDIEAFEVKVSVVYPGAAAADVEESICQPLEDATDGISFIDERRCEAKDNLGAMTLKMLELGDMQQFIDDINTAVDGIDTFPDAAEIPVVEELGRTNQVIGVAISADVGRAELKRLAEYYRERLLQHPDVPIVTVTGFSTHQLQIEIPDYNLRQYGLSVVDIADRVARQAVDLPAGDIESDRGVHQIRFTDLRRTPQQLAELIVIAGEDGAEVRLGDIATIADAFEEEEDRIVFNGRAAAILQVYKNKIDDSLVVFDAVSEFVERENRVLPEGIALSLTQDMASIVKDRLQLIVKNSWQGLLLVILALYLFFSWRYTFWVAMGLPVSFLGSFLLITWLGISINMISLVALLIAIGILMDDAIVISESIASEYQKGKAPAQAVVDGTKLVARGVLSSFVTTLLIFGGLVTLQGDIGQVLRVLPIVLISVLSVSLVEAFLILPHHLKHALERAGDDDDMPKWKQAFTRWFERRREALGRYVELAVQYRYAAVGGAIAVLLLSVAMLPTGILKFKAFPDLDGDVIQARILLPQGTALSRTEAVVAEVIAGLQATDGDLLAVEGRSLLRNINVSYNQNADAFEAGAHVATVSVDLVAAESRRSSLDTLARIWREHVGDLPGVINLQYKQPVLGPAGRALHIRLSGRDLEQLSQASYELQQWLGGYPGVVDIMDDLRPGKPQINVRMLPGTLATGISAETIATQLRGAYQGHKVDDVQFEDEDYEIEVQLDAASRDSLTDFDYLAIIHPQTRQAVPLSAIAEVTESRAFARIHRVDNLRTVSVFGDVDGDIANTGEVIDHTRVNYLPELLQRYPDVRVEFEGEVKNAAVTGQSLRFAFMLGALGIFLLLSLQFRNYLEPIIVMLAIPLALIGVIWGHLIMGLDLTMPSMIGFVSLAGIVVNDSILLVEFVKRNARAGMTVHAAACLASQQRFRAIFLTSFTTVAGVSPLLFETSLQAQVLVPLVTSIAFGIVTSTLLILIVLPAMYAILEDFGFTQIATGPESDSALDTVTGRELATPPPA</sequence>
<keyword evidence="1" id="KW-0812">Transmembrane</keyword>
<comment type="caution">
    <text evidence="2">The sequence shown here is derived from an EMBL/GenBank/DDBJ whole genome shotgun (WGS) entry which is preliminary data.</text>
</comment>
<feature type="transmembrane region" description="Helical" evidence="1">
    <location>
        <begin position="423"/>
        <end position="443"/>
    </location>
</feature>
<dbReference type="AlphaFoldDB" id="A0A545U9W9"/>
<gene>
    <name evidence="2" type="ORF">FKG94_01545</name>
</gene>
<dbReference type="PANTHER" id="PTHR32063">
    <property type="match status" value="1"/>
</dbReference>
<protein>
    <submittedName>
        <fullName evidence="2">Efflux RND transporter permease subunit</fullName>
    </submittedName>
</protein>
<keyword evidence="3" id="KW-1185">Reference proteome</keyword>
<dbReference type="InterPro" id="IPR027463">
    <property type="entry name" value="AcrB_DN_DC_subdom"/>
</dbReference>
<dbReference type="Gene3D" id="3.30.70.1440">
    <property type="entry name" value="Multidrug efflux transporter AcrB pore domain"/>
    <property type="match status" value="1"/>
</dbReference>
<dbReference type="RefSeq" id="WP_142902414.1">
    <property type="nucleotide sequence ID" value="NZ_ML660087.1"/>
</dbReference>
<dbReference type="SUPFAM" id="SSF82714">
    <property type="entry name" value="Multidrug efflux transporter AcrB TolC docking domain, DN and DC subdomains"/>
    <property type="match status" value="2"/>
</dbReference>
<dbReference type="OrthoDB" id="5287122at2"/>
<dbReference type="Gene3D" id="3.30.70.1430">
    <property type="entry name" value="Multidrug efflux transporter AcrB pore domain"/>
    <property type="match status" value="2"/>
</dbReference>
<dbReference type="GO" id="GO:0042910">
    <property type="term" value="F:xenobiotic transmembrane transporter activity"/>
    <property type="evidence" value="ECO:0007669"/>
    <property type="project" value="TreeGrafter"/>
</dbReference>
<accession>A0A545U9W9</accession>
<evidence type="ECO:0000313" key="2">
    <source>
        <dbReference type="EMBL" id="TQV86261.1"/>
    </source>
</evidence>
<dbReference type="PRINTS" id="PR00702">
    <property type="entry name" value="ACRIFLAVINRP"/>
</dbReference>
<organism evidence="2 3">
    <name type="scientific">Exilibacterium tricleocarpae</name>
    <dbReference type="NCBI Taxonomy" id="2591008"/>
    <lineage>
        <taxon>Bacteria</taxon>
        <taxon>Pseudomonadati</taxon>
        <taxon>Pseudomonadota</taxon>
        <taxon>Gammaproteobacteria</taxon>
        <taxon>Cellvibrionales</taxon>
        <taxon>Cellvibrionaceae</taxon>
        <taxon>Exilibacterium</taxon>
    </lineage>
</organism>
<keyword evidence="1" id="KW-1133">Transmembrane helix</keyword>
<feature type="transmembrane region" description="Helical" evidence="1">
    <location>
        <begin position="6"/>
        <end position="27"/>
    </location>
</feature>
<dbReference type="Gene3D" id="3.30.2090.10">
    <property type="entry name" value="Multidrug efflux transporter AcrB TolC docking domain, DN and DC subdomains"/>
    <property type="match status" value="2"/>
</dbReference>
<feature type="transmembrane region" description="Helical" evidence="1">
    <location>
        <begin position="367"/>
        <end position="392"/>
    </location>
</feature>
<feature type="transmembrane region" description="Helical" evidence="1">
    <location>
        <begin position="455"/>
        <end position="475"/>
    </location>
</feature>
<evidence type="ECO:0000313" key="3">
    <source>
        <dbReference type="Proteomes" id="UP000319732"/>
    </source>
</evidence>
<dbReference type="PANTHER" id="PTHR32063:SF33">
    <property type="entry name" value="RND SUPERFAMILY EFFLUX PUMP PERMEASE COMPONENT"/>
    <property type="match status" value="1"/>
</dbReference>
<dbReference type="GO" id="GO:0005886">
    <property type="term" value="C:plasma membrane"/>
    <property type="evidence" value="ECO:0007669"/>
    <property type="project" value="TreeGrafter"/>
</dbReference>
<feature type="transmembrane region" description="Helical" evidence="1">
    <location>
        <begin position="522"/>
        <end position="543"/>
    </location>
</feature>
<dbReference type="SUPFAM" id="SSF82866">
    <property type="entry name" value="Multidrug efflux transporter AcrB transmembrane domain"/>
    <property type="match status" value="2"/>
</dbReference>
<dbReference type="Gene3D" id="3.30.70.1320">
    <property type="entry name" value="Multidrug efflux transporter AcrB pore domain like"/>
    <property type="match status" value="1"/>
</dbReference>
<feature type="transmembrane region" description="Helical" evidence="1">
    <location>
        <begin position="918"/>
        <end position="940"/>
    </location>
</feature>
<keyword evidence="1" id="KW-0472">Membrane</keyword>
<dbReference type="Proteomes" id="UP000319732">
    <property type="component" value="Unassembled WGS sequence"/>
</dbReference>
<name>A0A545U9W9_9GAMM</name>
<feature type="transmembrane region" description="Helical" evidence="1">
    <location>
        <begin position="864"/>
        <end position="883"/>
    </location>
</feature>